<dbReference type="AlphaFoldDB" id="A0A0C9V3I5"/>
<reference evidence="9 10" key="1">
    <citation type="submission" date="2014-04" db="EMBL/GenBank/DDBJ databases">
        <title>Evolutionary Origins and Diversification of the Mycorrhizal Mutualists.</title>
        <authorList>
            <consortium name="DOE Joint Genome Institute"/>
            <consortium name="Mycorrhizal Genomics Consortium"/>
            <person name="Kohler A."/>
            <person name="Kuo A."/>
            <person name="Nagy L.G."/>
            <person name="Floudas D."/>
            <person name="Copeland A."/>
            <person name="Barry K.W."/>
            <person name="Cichocki N."/>
            <person name="Veneault-Fourrey C."/>
            <person name="LaButti K."/>
            <person name="Lindquist E.A."/>
            <person name="Lipzen A."/>
            <person name="Lundell T."/>
            <person name="Morin E."/>
            <person name="Murat C."/>
            <person name="Riley R."/>
            <person name="Ohm R."/>
            <person name="Sun H."/>
            <person name="Tunlid A."/>
            <person name="Henrissat B."/>
            <person name="Grigoriev I.V."/>
            <person name="Hibbett D.S."/>
            <person name="Martin F."/>
        </authorList>
    </citation>
    <scope>NUCLEOTIDE SEQUENCE [LARGE SCALE GENOMIC DNA]</scope>
    <source>
        <strain evidence="9 10">MD-312</strain>
    </source>
</reference>
<dbReference type="GO" id="GO:0006879">
    <property type="term" value="P:intracellular iron ion homeostasis"/>
    <property type="evidence" value="ECO:0007669"/>
    <property type="project" value="TreeGrafter"/>
</dbReference>
<evidence type="ECO:0000313" key="9">
    <source>
        <dbReference type="EMBL" id="KIJ59894.1"/>
    </source>
</evidence>
<dbReference type="SMART" id="SM01090">
    <property type="entry name" value="Copper-fist"/>
    <property type="match status" value="1"/>
</dbReference>
<keyword evidence="7" id="KW-0539">Nucleus</keyword>
<dbReference type="Gene3D" id="3.90.430.10">
    <property type="entry name" value="Copper fist DNA-binding domain"/>
    <property type="match status" value="1"/>
</dbReference>
<keyword evidence="6" id="KW-0804">Transcription</keyword>
<evidence type="ECO:0000256" key="5">
    <source>
        <dbReference type="ARBA" id="ARBA00023015"/>
    </source>
</evidence>
<dbReference type="HOGENOM" id="CLU_122219_0_0_1"/>
<dbReference type="Proteomes" id="UP000053820">
    <property type="component" value="Unassembled WGS sequence"/>
</dbReference>
<dbReference type="GO" id="GO:0000978">
    <property type="term" value="F:RNA polymerase II cis-regulatory region sequence-specific DNA binding"/>
    <property type="evidence" value="ECO:0007669"/>
    <property type="project" value="TreeGrafter"/>
</dbReference>
<sequence>YRSETCIKGHRSSACKHTDRPLFEIKKKGRPVTQCEHCRELRKTKQVHVKCLCGAQDSGASSPEPFHSKKGAAKLPVTAAFPHGLPEDLEAMAVLPAASDGSADSDHSGRPDTPYFCHHHLQY</sequence>
<name>A0A0C9V3I5_9AGAM</name>
<dbReference type="Pfam" id="PF00649">
    <property type="entry name" value="Copper-fist"/>
    <property type="match status" value="1"/>
</dbReference>
<keyword evidence="3" id="KW-0862">Zinc</keyword>
<evidence type="ECO:0000259" key="8">
    <source>
        <dbReference type="PROSITE" id="PS50073"/>
    </source>
</evidence>
<dbReference type="EMBL" id="KN839879">
    <property type="protein sequence ID" value="KIJ59894.1"/>
    <property type="molecule type" value="Genomic_DNA"/>
</dbReference>
<dbReference type="FunFam" id="3.90.430.10:FF:000001">
    <property type="entry name" value="Copper fist DNA-binding protein"/>
    <property type="match status" value="1"/>
</dbReference>
<evidence type="ECO:0000256" key="1">
    <source>
        <dbReference type="ARBA" id="ARBA00004123"/>
    </source>
</evidence>
<dbReference type="GO" id="GO:0006878">
    <property type="term" value="P:intracellular copper ion homeostasis"/>
    <property type="evidence" value="ECO:0007669"/>
    <property type="project" value="TreeGrafter"/>
</dbReference>
<dbReference type="InterPro" id="IPR051763">
    <property type="entry name" value="Copper_Homeo_Regul"/>
</dbReference>
<keyword evidence="10" id="KW-1185">Reference proteome</keyword>
<evidence type="ECO:0000256" key="6">
    <source>
        <dbReference type="ARBA" id="ARBA00023163"/>
    </source>
</evidence>
<dbReference type="PROSITE" id="PS50073">
    <property type="entry name" value="COPPER_FIST_2"/>
    <property type="match status" value="1"/>
</dbReference>
<evidence type="ECO:0000256" key="2">
    <source>
        <dbReference type="ARBA" id="ARBA00022723"/>
    </source>
</evidence>
<keyword evidence="5" id="KW-0805">Transcription regulation</keyword>
<comment type="subcellular location">
    <subcellularLocation>
        <location evidence="1">Nucleus</location>
    </subcellularLocation>
</comment>
<feature type="non-terminal residue" evidence="9">
    <location>
        <position position="123"/>
    </location>
</feature>
<dbReference type="SMART" id="SM00412">
    <property type="entry name" value="Cu_FIST"/>
    <property type="match status" value="1"/>
</dbReference>
<dbReference type="SUPFAM" id="SSF57879">
    <property type="entry name" value="Zinc domain conserved in yeast copper-regulated transcription factors"/>
    <property type="match status" value="1"/>
</dbReference>
<dbReference type="InterPro" id="IPR001083">
    <property type="entry name" value="Cu_fist_DNA-bd_dom"/>
</dbReference>
<proteinExistence type="predicted"/>
<organism evidence="9 10">
    <name type="scientific">Hydnomerulius pinastri MD-312</name>
    <dbReference type="NCBI Taxonomy" id="994086"/>
    <lineage>
        <taxon>Eukaryota</taxon>
        <taxon>Fungi</taxon>
        <taxon>Dikarya</taxon>
        <taxon>Basidiomycota</taxon>
        <taxon>Agaricomycotina</taxon>
        <taxon>Agaricomycetes</taxon>
        <taxon>Agaricomycetidae</taxon>
        <taxon>Boletales</taxon>
        <taxon>Boletales incertae sedis</taxon>
        <taxon>Leucogyrophana</taxon>
    </lineage>
</organism>
<keyword evidence="2" id="KW-0479">Metal-binding</keyword>
<dbReference type="GO" id="GO:0045944">
    <property type="term" value="P:positive regulation of transcription by RNA polymerase II"/>
    <property type="evidence" value="ECO:0007669"/>
    <property type="project" value="TreeGrafter"/>
</dbReference>
<dbReference type="GO" id="GO:0005634">
    <property type="term" value="C:nucleus"/>
    <property type="evidence" value="ECO:0007669"/>
    <property type="project" value="UniProtKB-SubCell"/>
</dbReference>
<dbReference type="GO" id="GO:0000981">
    <property type="term" value="F:DNA-binding transcription factor activity, RNA polymerase II-specific"/>
    <property type="evidence" value="ECO:0007669"/>
    <property type="project" value="TreeGrafter"/>
</dbReference>
<dbReference type="PANTHER" id="PTHR28088">
    <property type="entry name" value="TRANSCRIPTIONAL ACTIVATOR HAA1-RELATED"/>
    <property type="match status" value="1"/>
</dbReference>
<evidence type="ECO:0000256" key="3">
    <source>
        <dbReference type="ARBA" id="ARBA00022833"/>
    </source>
</evidence>
<evidence type="ECO:0000256" key="4">
    <source>
        <dbReference type="ARBA" id="ARBA00023008"/>
    </source>
</evidence>
<dbReference type="InterPro" id="IPR036395">
    <property type="entry name" value="Cu_fist_DNA-bd_dom_sf"/>
</dbReference>
<dbReference type="PRINTS" id="PR00617">
    <property type="entry name" value="COPPERFIST"/>
</dbReference>
<dbReference type="GO" id="GO:0005507">
    <property type="term" value="F:copper ion binding"/>
    <property type="evidence" value="ECO:0007669"/>
    <property type="project" value="InterPro"/>
</dbReference>
<feature type="domain" description="Copper-fist" evidence="8">
    <location>
        <begin position="1"/>
        <end position="32"/>
    </location>
</feature>
<accession>A0A0C9V3I5</accession>
<evidence type="ECO:0000313" key="10">
    <source>
        <dbReference type="Proteomes" id="UP000053820"/>
    </source>
</evidence>
<protein>
    <recommendedName>
        <fullName evidence="8">Copper-fist domain-containing protein</fullName>
    </recommendedName>
</protein>
<gene>
    <name evidence="9" type="ORF">HYDPIDRAFT_99864</name>
</gene>
<dbReference type="OrthoDB" id="5600085at2759"/>
<keyword evidence="4" id="KW-0186">Copper</keyword>
<dbReference type="PANTHER" id="PTHR28088:SF5">
    <property type="entry name" value="TRANSCRIPTIONAL ACTIVATOR HAA1-RELATED"/>
    <property type="match status" value="1"/>
</dbReference>
<evidence type="ECO:0000256" key="7">
    <source>
        <dbReference type="ARBA" id="ARBA00023242"/>
    </source>
</evidence>